<dbReference type="EMBL" id="MEUM01000160">
    <property type="protein sequence ID" value="OGC38923.1"/>
    <property type="molecule type" value="Genomic_DNA"/>
</dbReference>
<dbReference type="Proteomes" id="UP000177025">
    <property type="component" value="Unassembled WGS sequence"/>
</dbReference>
<dbReference type="InterPro" id="IPR011989">
    <property type="entry name" value="ARM-like"/>
</dbReference>
<evidence type="ECO:0000313" key="2">
    <source>
        <dbReference type="Proteomes" id="UP000177025"/>
    </source>
</evidence>
<organism evidence="1 2">
    <name type="scientific">candidate division WOR-3 bacterium RBG_13_43_14</name>
    <dbReference type="NCBI Taxonomy" id="1802590"/>
    <lineage>
        <taxon>Bacteria</taxon>
        <taxon>Bacteria division WOR-3</taxon>
    </lineage>
</organism>
<name>A0A1F4U3Q4_UNCW3</name>
<dbReference type="Gene3D" id="1.25.10.10">
    <property type="entry name" value="Leucine-rich Repeat Variant"/>
    <property type="match status" value="1"/>
</dbReference>
<dbReference type="AlphaFoldDB" id="A0A1F4U3Q4"/>
<dbReference type="InterPro" id="IPR016024">
    <property type="entry name" value="ARM-type_fold"/>
</dbReference>
<proteinExistence type="predicted"/>
<accession>A0A1F4U3Q4</accession>
<evidence type="ECO:0008006" key="3">
    <source>
        <dbReference type="Google" id="ProtNLM"/>
    </source>
</evidence>
<dbReference type="InterPro" id="IPR004155">
    <property type="entry name" value="PBS_lyase_HEAT"/>
</dbReference>
<dbReference type="SUPFAM" id="SSF48371">
    <property type="entry name" value="ARM repeat"/>
    <property type="match status" value="1"/>
</dbReference>
<protein>
    <recommendedName>
        <fullName evidence="3">HEAT repeat domain-containing protein</fullName>
    </recommendedName>
</protein>
<reference evidence="1 2" key="1">
    <citation type="journal article" date="2016" name="Nat. Commun.">
        <title>Thousands of microbial genomes shed light on interconnected biogeochemical processes in an aquifer system.</title>
        <authorList>
            <person name="Anantharaman K."/>
            <person name="Brown C.T."/>
            <person name="Hug L.A."/>
            <person name="Sharon I."/>
            <person name="Castelle C.J."/>
            <person name="Probst A.J."/>
            <person name="Thomas B.C."/>
            <person name="Singh A."/>
            <person name="Wilkins M.J."/>
            <person name="Karaoz U."/>
            <person name="Brodie E.L."/>
            <person name="Williams K.H."/>
            <person name="Hubbard S.S."/>
            <person name="Banfield J.F."/>
        </authorList>
    </citation>
    <scope>NUCLEOTIDE SEQUENCE [LARGE SCALE GENOMIC DNA]</scope>
</reference>
<gene>
    <name evidence="1" type="ORF">A2Y85_08615</name>
</gene>
<dbReference type="Pfam" id="PF13646">
    <property type="entry name" value="HEAT_2"/>
    <property type="match status" value="1"/>
</dbReference>
<evidence type="ECO:0000313" key="1">
    <source>
        <dbReference type="EMBL" id="OGC38923.1"/>
    </source>
</evidence>
<comment type="caution">
    <text evidence="1">The sequence shown here is derived from an EMBL/GenBank/DDBJ whole genome shotgun (WGS) entry which is preliminary data.</text>
</comment>
<dbReference type="SMART" id="SM00567">
    <property type="entry name" value="EZ_HEAT"/>
    <property type="match status" value="3"/>
</dbReference>
<sequence length="294" mass="33230">MMLIVLFFINQNPDLQKLYNHATTSLVQFKTEKDTAFNQLINMAQDTIYEDTIMYFLISQFDTKSASERHALKDMMLKIGIRAISFIVDKIDYRGSDIEDRCLKQSLWVLGEIGGEGVVEPAARFIDDVSWQIRSNAYTTLGKSRSAQAIPYILSGLEDTVASVRKSAYYALSELATIDELEHLINGLGDEHYGVRYACVKGLTHLGEPAITRIVAGMNDKNTENYFFIIALARIPEANDDLLKYLNNTDPAGRCLIYEAVKDITILEMAAEWETNSLLSKYLKVKIKDLENSQ</sequence>